<dbReference type="STRING" id="563176.SAMN04488090_1258"/>
<dbReference type="PROSITE" id="PS51257">
    <property type="entry name" value="PROKAR_LIPOPROTEIN"/>
    <property type="match status" value="1"/>
</dbReference>
<dbReference type="EMBL" id="FNGS01000002">
    <property type="protein sequence ID" value="SDL56835.1"/>
    <property type="molecule type" value="Genomic_DNA"/>
</dbReference>
<feature type="chain" id="PRO_5011484229" description="META domain-containing protein" evidence="1">
    <location>
        <begin position="22"/>
        <end position="137"/>
    </location>
</feature>
<dbReference type="Proteomes" id="UP000198901">
    <property type="component" value="Unassembled WGS sequence"/>
</dbReference>
<reference evidence="2 3" key="1">
    <citation type="submission" date="2016-10" db="EMBL/GenBank/DDBJ databases">
        <authorList>
            <person name="de Groot N.N."/>
        </authorList>
    </citation>
    <scope>NUCLEOTIDE SEQUENCE [LARGE SCALE GENOMIC DNA]</scope>
    <source>
        <strain evidence="2 3">DSM 21668</strain>
    </source>
</reference>
<protein>
    <recommendedName>
        <fullName evidence="4">META domain-containing protein</fullName>
    </recommendedName>
</protein>
<evidence type="ECO:0000313" key="2">
    <source>
        <dbReference type="EMBL" id="SDL56835.1"/>
    </source>
</evidence>
<keyword evidence="1" id="KW-0732">Signal</keyword>
<feature type="signal peptide" evidence="1">
    <location>
        <begin position="1"/>
        <end position="21"/>
    </location>
</feature>
<dbReference type="AlphaFoldDB" id="A0A1G9L5I4"/>
<accession>A0A1G9L5I4</accession>
<organism evidence="2 3">
    <name type="scientific">Siphonobacter aquaeclarae</name>
    <dbReference type="NCBI Taxonomy" id="563176"/>
    <lineage>
        <taxon>Bacteria</taxon>
        <taxon>Pseudomonadati</taxon>
        <taxon>Bacteroidota</taxon>
        <taxon>Cytophagia</taxon>
        <taxon>Cytophagales</taxon>
        <taxon>Cytophagaceae</taxon>
        <taxon>Siphonobacter</taxon>
    </lineage>
</organism>
<evidence type="ECO:0000313" key="3">
    <source>
        <dbReference type="Proteomes" id="UP000198901"/>
    </source>
</evidence>
<name>A0A1G9L5I4_9BACT</name>
<evidence type="ECO:0008006" key="4">
    <source>
        <dbReference type="Google" id="ProtNLM"/>
    </source>
</evidence>
<sequence length="137" mass="14704">MKRSLSLVLMLGLYACGSGIACGCFEPGLETGRYLFRNFLTDPVSQVYSSRITVLSGNKFVAEGAGKKASGDLLNAGGSVAFLNPAYSGTEPDSAGQQFNTRYFRQLTAVKQYNVRGDTLILFETALPGPGMVFIKE</sequence>
<dbReference type="RefSeq" id="WP_143011036.1">
    <property type="nucleotide sequence ID" value="NZ_FNGS01000002.1"/>
</dbReference>
<proteinExistence type="predicted"/>
<evidence type="ECO:0000256" key="1">
    <source>
        <dbReference type="SAM" id="SignalP"/>
    </source>
</evidence>
<gene>
    <name evidence="2" type="ORF">SAMN04488090_1258</name>
</gene>
<keyword evidence="3" id="KW-1185">Reference proteome</keyword>